<gene>
    <name evidence="2" type="ORF">ENK37_11285</name>
</gene>
<comment type="caution">
    <text evidence="2">The sequence shown here is derived from an EMBL/GenBank/DDBJ whole genome shotgun (WGS) entry which is preliminary data.</text>
</comment>
<proteinExistence type="predicted"/>
<feature type="transmembrane region" description="Helical" evidence="1">
    <location>
        <begin position="155"/>
        <end position="176"/>
    </location>
</feature>
<keyword evidence="1" id="KW-0812">Transmembrane</keyword>
<dbReference type="EMBL" id="DRPZ01000281">
    <property type="protein sequence ID" value="HGY10612.1"/>
    <property type="molecule type" value="Genomic_DNA"/>
</dbReference>
<feature type="transmembrane region" description="Helical" evidence="1">
    <location>
        <begin position="112"/>
        <end position="134"/>
    </location>
</feature>
<reference evidence="2" key="1">
    <citation type="journal article" date="2020" name="mSystems">
        <title>Genome- and Community-Level Interaction Insights into Carbon Utilization and Element Cycling Functions of Hydrothermarchaeota in Hydrothermal Sediment.</title>
        <authorList>
            <person name="Zhou Z."/>
            <person name="Liu Y."/>
            <person name="Xu W."/>
            <person name="Pan J."/>
            <person name="Luo Z.H."/>
            <person name="Li M."/>
        </authorList>
    </citation>
    <scope>NUCLEOTIDE SEQUENCE [LARGE SCALE GENOMIC DNA]</scope>
    <source>
        <strain evidence="2">HyVt-570</strain>
    </source>
</reference>
<feature type="transmembrane region" description="Helical" evidence="1">
    <location>
        <begin position="208"/>
        <end position="227"/>
    </location>
</feature>
<protein>
    <submittedName>
        <fullName evidence="2">SdpI family protein</fullName>
    </submittedName>
</protein>
<sequence length="268" mass="27998">MRRHPFGAGRAGPGTGIMKFTGGIMDSGQYLVLLLMLGAGALFIVLGRMAARGRLKPNMFAGIRTARTLASEEEWYRVHARAARPWTVAGALLVVLNAAVLAAAAFGRLNGLAWGVSIAADVFILLVAATMPLWGESEGPRQGGPEQERLERNALAALLGFLAFVLAACAVFGYLLGSGSIGPNGAVGVRVPETLTSLEAWYRVNRPAGWAFFASSLTGVLALLWGIYALPRARRPGRVLAVSLAAVLLSFAALGVYAARLLGALGGA</sequence>
<dbReference type="AlphaFoldDB" id="A0A7C4ZER8"/>
<feature type="transmembrane region" description="Helical" evidence="1">
    <location>
        <begin position="86"/>
        <end position="106"/>
    </location>
</feature>
<organism evidence="2">
    <name type="scientific">Oceanithermus profundus</name>
    <dbReference type="NCBI Taxonomy" id="187137"/>
    <lineage>
        <taxon>Bacteria</taxon>
        <taxon>Thermotogati</taxon>
        <taxon>Deinococcota</taxon>
        <taxon>Deinococci</taxon>
        <taxon>Thermales</taxon>
        <taxon>Thermaceae</taxon>
        <taxon>Oceanithermus</taxon>
    </lineage>
</organism>
<dbReference type="InterPro" id="IPR025962">
    <property type="entry name" value="SdpI/YhfL"/>
</dbReference>
<dbReference type="Pfam" id="PF13630">
    <property type="entry name" value="SdpI"/>
    <property type="match status" value="2"/>
</dbReference>
<feature type="transmembrane region" description="Helical" evidence="1">
    <location>
        <begin position="30"/>
        <end position="51"/>
    </location>
</feature>
<keyword evidence="1" id="KW-0472">Membrane</keyword>
<keyword evidence="1" id="KW-1133">Transmembrane helix</keyword>
<name>A0A7C4ZER8_9DEIN</name>
<evidence type="ECO:0000256" key="1">
    <source>
        <dbReference type="SAM" id="Phobius"/>
    </source>
</evidence>
<accession>A0A7C4ZER8</accession>
<dbReference type="Proteomes" id="UP000885759">
    <property type="component" value="Unassembled WGS sequence"/>
</dbReference>
<evidence type="ECO:0000313" key="2">
    <source>
        <dbReference type="EMBL" id="HGY10612.1"/>
    </source>
</evidence>
<feature type="transmembrane region" description="Helical" evidence="1">
    <location>
        <begin position="239"/>
        <end position="259"/>
    </location>
</feature>